<reference evidence="1 2" key="1">
    <citation type="journal article" date="2012" name="ISME J.">
        <title>Genomic evidence of rapid, global-scale gene flow in a Sulfolobus species.</title>
        <authorList>
            <person name="Mao D."/>
            <person name="Grogan D."/>
        </authorList>
    </citation>
    <scope>NUCLEOTIDE SEQUENCE [LARGE SCALE GENOMIC DNA]</scope>
    <source>
        <strain evidence="1 2">Ron12/I</strain>
    </source>
</reference>
<dbReference type="AlphaFoldDB" id="M1IAY9"/>
<dbReference type="KEGG" id="sacr:SacRon12I_03525"/>
<gene>
    <name evidence="1" type="ORF">SacRon12I_03525</name>
</gene>
<proteinExistence type="predicted"/>
<organism evidence="2">
    <name type="scientific">Sulfolobus acidocaldarius Ron12/I</name>
    <dbReference type="NCBI Taxonomy" id="1028567"/>
    <lineage>
        <taxon>Archaea</taxon>
        <taxon>Thermoproteota</taxon>
        <taxon>Thermoprotei</taxon>
        <taxon>Sulfolobales</taxon>
        <taxon>Sulfolobaceae</taxon>
        <taxon>Sulfolobus</taxon>
    </lineage>
</organism>
<evidence type="ECO:0000313" key="2">
    <source>
        <dbReference type="Proteomes" id="UP000011280"/>
    </source>
</evidence>
<dbReference type="HOGENOM" id="CLU_3371411_0_0_2"/>
<name>M1IAY9_9CREN</name>
<accession>M1IAY9</accession>
<dbReference type="Proteomes" id="UP000011280">
    <property type="component" value="Chromosome"/>
</dbReference>
<protein>
    <submittedName>
        <fullName evidence="1">Uncharacterized protein</fullName>
    </submittedName>
</protein>
<dbReference type="EMBL" id="CP002818">
    <property type="protein sequence ID" value="AGE72953.1"/>
    <property type="molecule type" value="Genomic_DNA"/>
</dbReference>
<sequence>MGAVRSAGLVLWLLHRNVTGIIGYENEFICSLGN</sequence>
<evidence type="ECO:0000313" key="1">
    <source>
        <dbReference type="EMBL" id="AGE72953.1"/>
    </source>
</evidence>